<evidence type="ECO:0000313" key="2">
    <source>
        <dbReference type="EMBL" id="CAA9524601.1"/>
    </source>
</evidence>
<feature type="non-terminal residue" evidence="2">
    <location>
        <position position="168"/>
    </location>
</feature>
<feature type="compositionally biased region" description="Basic residues" evidence="1">
    <location>
        <begin position="76"/>
        <end position="86"/>
    </location>
</feature>
<proteinExistence type="predicted"/>
<feature type="compositionally biased region" description="Basic residues" evidence="1">
    <location>
        <begin position="103"/>
        <end position="117"/>
    </location>
</feature>
<evidence type="ECO:0000256" key="1">
    <source>
        <dbReference type="SAM" id="MobiDB-lite"/>
    </source>
</evidence>
<dbReference type="EMBL" id="CADCVO010000564">
    <property type="protein sequence ID" value="CAA9524601.1"/>
    <property type="molecule type" value="Genomic_DNA"/>
</dbReference>
<feature type="compositionally biased region" description="Low complexity" evidence="1">
    <location>
        <begin position="87"/>
        <end position="99"/>
    </location>
</feature>
<accession>A0A6J4TK31</accession>
<feature type="non-terminal residue" evidence="2">
    <location>
        <position position="1"/>
    </location>
</feature>
<name>A0A6J4TK31_9ACTN</name>
<reference evidence="2" key="1">
    <citation type="submission" date="2020-02" db="EMBL/GenBank/DDBJ databases">
        <authorList>
            <person name="Meier V. D."/>
        </authorList>
    </citation>
    <scope>NUCLEOTIDE SEQUENCE</scope>
    <source>
        <strain evidence="2">AVDCRST_MAG13</strain>
    </source>
</reference>
<organism evidence="2">
    <name type="scientific">uncultured Solirubrobacteraceae bacterium</name>
    <dbReference type="NCBI Taxonomy" id="1162706"/>
    <lineage>
        <taxon>Bacteria</taxon>
        <taxon>Bacillati</taxon>
        <taxon>Actinomycetota</taxon>
        <taxon>Thermoleophilia</taxon>
        <taxon>Solirubrobacterales</taxon>
        <taxon>Solirubrobacteraceae</taxon>
        <taxon>environmental samples</taxon>
    </lineage>
</organism>
<dbReference type="AlphaFoldDB" id="A0A6J4TK31"/>
<sequence>CRRWIFRARWLPRGRAPKRSVCASMTRSSCTPRTGSPCASCRAMCWPGSPTWHIRPTRRSRWKWPGGSPQPTARWPRSRGAWRRAPTRATASRSRCGPTTNPPRRRTSRRPSSRTRSRGCMPVCGGSTCPRRTSRIGSRRRSNSLATAPVLRSSPRPTGRSSAPRCAI</sequence>
<feature type="region of interest" description="Disordered" evidence="1">
    <location>
        <begin position="58"/>
        <end position="168"/>
    </location>
</feature>
<gene>
    <name evidence="2" type="ORF">AVDCRST_MAG13-3625</name>
</gene>
<feature type="compositionally biased region" description="Basic residues" evidence="1">
    <location>
        <begin position="132"/>
        <end position="142"/>
    </location>
</feature>
<protein>
    <submittedName>
        <fullName evidence="2">Uncharacterized protein</fullName>
    </submittedName>
</protein>